<organism evidence="2 3">
    <name type="scientific">Clytia hemisphaerica</name>
    <dbReference type="NCBI Taxonomy" id="252671"/>
    <lineage>
        <taxon>Eukaryota</taxon>
        <taxon>Metazoa</taxon>
        <taxon>Cnidaria</taxon>
        <taxon>Hydrozoa</taxon>
        <taxon>Hydroidolina</taxon>
        <taxon>Leptothecata</taxon>
        <taxon>Obeliida</taxon>
        <taxon>Clytiidae</taxon>
        <taxon>Clytia</taxon>
    </lineage>
</organism>
<feature type="region of interest" description="Disordered" evidence="1">
    <location>
        <begin position="80"/>
        <end position="99"/>
    </location>
</feature>
<evidence type="ECO:0000313" key="3">
    <source>
        <dbReference type="Proteomes" id="UP000594262"/>
    </source>
</evidence>
<evidence type="ECO:0000256" key="1">
    <source>
        <dbReference type="SAM" id="MobiDB-lite"/>
    </source>
</evidence>
<reference evidence="2" key="1">
    <citation type="submission" date="2021-01" db="UniProtKB">
        <authorList>
            <consortium name="EnsemblMetazoa"/>
        </authorList>
    </citation>
    <scope>IDENTIFICATION</scope>
</reference>
<proteinExistence type="predicted"/>
<dbReference type="PANTHER" id="PTHR47456:SF1">
    <property type="entry name" value="PHD-TYPE DOMAIN-CONTAINING PROTEIN"/>
    <property type="match status" value="1"/>
</dbReference>
<sequence length="258" mass="30264">MHPCLLTTFKFKIIQNSRLLKLTTSLKTMKQPLSISTTTMYEQIMYEDIKRQNSINQIPFTGYPFIVIGKKQFECTHGKDRNVKQKRKRKQEKLQQKENELNYGKSKFLPQDTKKVNCPAKITMQNFIFFPDYKVNTNRNTNTIYYKRLVNNKLNADWATNPGAIKMEQQTIVHIADNHSGHLLNKFAGLSQQIDKRLVRKIHESVGHGVRDVREMQRALRAYCDLRPVSRFNSTEQLKSSILSRAKRHPKSYEHCCE</sequence>
<accession>A0A7M5V9P8</accession>
<dbReference type="Pfam" id="PF15299">
    <property type="entry name" value="ALS2CR8"/>
    <property type="match status" value="1"/>
</dbReference>
<dbReference type="GO" id="GO:0003700">
    <property type="term" value="F:DNA-binding transcription factor activity"/>
    <property type="evidence" value="ECO:0007669"/>
    <property type="project" value="InterPro"/>
</dbReference>
<dbReference type="OrthoDB" id="5990610at2759"/>
<dbReference type="Proteomes" id="UP000594262">
    <property type="component" value="Unplaced"/>
</dbReference>
<dbReference type="AlphaFoldDB" id="A0A7M5V9P8"/>
<name>A0A7M5V9P8_9CNID</name>
<dbReference type="EnsemblMetazoa" id="CLYHEMT005953.4">
    <property type="protein sequence ID" value="CLYHEMP005953.4"/>
    <property type="gene ID" value="CLYHEMG005953"/>
</dbReference>
<keyword evidence="3" id="KW-1185">Reference proteome</keyword>
<dbReference type="InterPro" id="IPR029309">
    <property type="entry name" value="CaRF"/>
</dbReference>
<dbReference type="PANTHER" id="PTHR47456">
    <property type="entry name" value="PHD-TYPE DOMAIN-CONTAINING PROTEIN"/>
    <property type="match status" value="1"/>
</dbReference>
<evidence type="ECO:0000313" key="2">
    <source>
        <dbReference type="EnsemblMetazoa" id="CLYHEMP005953.4"/>
    </source>
</evidence>
<protein>
    <submittedName>
        <fullName evidence="2">Uncharacterized protein</fullName>
    </submittedName>
</protein>